<keyword evidence="5 9" id="KW-0175">Coiled coil</keyword>
<accession>A0A9N9SJX9</accession>
<dbReference type="GO" id="GO:0003341">
    <property type="term" value="P:cilium movement"/>
    <property type="evidence" value="ECO:0007669"/>
    <property type="project" value="UniProtKB-ARBA"/>
</dbReference>
<organism evidence="12 13">
    <name type="scientific">Phaedon cochleariae</name>
    <name type="common">Mustard beetle</name>
    <dbReference type="NCBI Taxonomy" id="80249"/>
    <lineage>
        <taxon>Eukaryota</taxon>
        <taxon>Metazoa</taxon>
        <taxon>Ecdysozoa</taxon>
        <taxon>Arthropoda</taxon>
        <taxon>Hexapoda</taxon>
        <taxon>Insecta</taxon>
        <taxon>Pterygota</taxon>
        <taxon>Neoptera</taxon>
        <taxon>Endopterygota</taxon>
        <taxon>Coleoptera</taxon>
        <taxon>Polyphaga</taxon>
        <taxon>Cucujiformia</taxon>
        <taxon>Chrysomeloidea</taxon>
        <taxon>Chrysomelidae</taxon>
        <taxon>Chrysomelinae</taxon>
        <taxon>Chrysomelini</taxon>
        <taxon>Phaedon</taxon>
    </lineage>
</organism>
<keyword evidence="7" id="KW-0966">Cell projection</keyword>
<reference evidence="12" key="1">
    <citation type="submission" date="2022-01" db="EMBL/GenBank/DDBJ databases">
        <authorList>
            <person name="King R."/>
        </authorList>
    </citation>
    <scope>NUCLEOTIDE SEQUENCE</scope>
</reference>
<keyword evidence="4" id="KW-0677">Repeat</keyword>
<dbReference type="SUPFAM" id="SSF50978">
    <property type="entry name" value="WD40 repeat-like"/>
    <property type="match status" value="1"/>
</dbReference>
<evidence type="ECO:0000256" key="3">
    <source>
        <dbReference type="ARBA" id="ARBA00022574"/>
    </source>
</evidence>
<dbReference type="InterPro" id="IPR015943">
    <property type="entry name" value="WD40/YVTN_repeat-like_dom_sf"/>
</dbReference>
<name>A0A9N9SJX9_PHACE</name>
<evidence type="ECO:0000313" key="12">
    <source>
        <dbReference type="EMBL" id="CAG9822880.1"/>
    </source>
</evidence>
<keyword evidence="6" id="KW-0206">Cytoskeleton</keyword>
<dbReference type="Proteomes" id="UP001153737">
    <property type="component" value="Chromosome 6"/>
</dbReference>
<dbReference type="SMART" id="SM00320">
    <property type="entry name" value="WD40"/>
    <property type="match status" value="4"/>
</dbReference>
<evidence type="ECO:0000256" key="6">
    <source>
        <dbReference type="ARBA" id="ARBA00023212"/>
    </source>
</evidence>
<dbReference type="PANTHER" id="PTHR14885:SF3">
    <property type="entry name" value="CILIA- AND FLAGELLA-ASSOCIATED PROTEIN 44"/>
    <property type="match status" value="1"/>
</dbReference>
<feature type="repeat" description="WD" evidence="8">
    <location>
        <begin position="220"/>
        <end position="261"/>
    </location>
</feature>
<keyword evidence="3 8" id="KW-0853">WD repeat</keyword>
<evidence type="ECO:0000256" key="2">
    <source>
        <dbReference type="ARBA" id="ARBA00022490"/>
    </source>
</evidence>
<sequence length="1400" mass="162641">MSIICILKGGAKRLYSNMDYSPDGELLVSQSGEPDYLITVWNWREHKILLRNKSYVNDVYRVKFSPYIPGQITTCGVGHIKFWKMATTFTGLKLKGELGRFGKTEYSDILGVLPMPDSKDGNGGIWLIDLNTEVEPKPSRQLYKCHAGEVVDIATHPSGPYLVSLGKDGRIYVYNYLHKILIFHHEFPAGGRCLIWLESDIIKTADIMIAGFDDGQIRIIKPHNKPITSMSINPSAKVLVSSSEDSTIFVFALEVDDEANDYLIPIGFIPTPDIVTCIAWHPANVVERANTALQGSPQTQSIAKITIESINLKVPHLTPNDDIKLQLLTRIKADESMMIPFRRWELHELPALTQGSTIEIWSVKTCSALDSPRYVIVFFQTKKADNLHEDVTLFDNANIKSIRLALNSDYYPQERMLLDFSRDQYADAHFNYTEFNKSYHNCQEKRSLVNFAEFKSRPMFVIDCSRRHLGLKSSTVDIKLDIEATTGFPPDTKAYCIIIHDQIMEHLPLSEIDLTVIVGCLHGQIMQVNVPCEPQCYTDVSFLLRVDAQYLNFKTYKAQIRRNIKIKNIQTRKKKKIEKKRKDMEQLKKDNPGLEIDEETFLADSESEEKLEPLFIPEIPNTILWLRYTEDDTIWLSMGGYDAGYIYEYRIDQKEEEPFRFQMVHDGDDIEISSYVYDYRKDYLIFAMQDGSIRVNKVNKKDFRDVSDYWTLSMHDNQHGFIPKMCFSSDGKFFFSCGFDGNIFSYKFQPKRYMYPKPSYIEKRENIPENVQDIDSYIKLSLEDTKAGVRNIIKLLRERYSKVLVKNSMLLASQIIEKENLELDPRVTEYIDNEFEDKLKLVERKIAYDLERSRVQMKKLKKYVTDPVDKHPIVVKGINNPNVELLTVRQRVMPPIFFVMMKLVEEKLIEEQNKGRPPERVQCVSKQSVQKQKKTTTLEYFLLSLSPSIIERRLGARLTRMLKKYRQRREKWDKRLEEWDQFMSKKPIPGKNHPDDEKLLMEARNSIGDYKLKNSDDYKPPPHLRDTTVKKYKQVLDARLKSKSSALELNITINSNFAAVTCEVSWSLGDLFAWIHFFEDNLGSIYDDHTQNNDIIIEETMITPNNDTDKNSNDYEDLASSEHNQIQRDRGHEEELDKENIDVPEEQCSLEKSLRWPETPTRKGNKTTERMPFVLVSTGWIKIYTEKQEKKAKEELAKESRRLERLKKKILTEHSKSKKKAPRTKNDKNANTGPRKDDSILHASKNTQMYFEPAETQQPIIIPDIKLKPSQKTAVRNIFHEKQENTIFDDNIVETGLCFLCTMNITRGKNGQYNLRHCFIQKVWDIRDLKYVVRNRLIDQRQTIVSLNEELPQSVHKLGPDIPAIDESEFPEKMLEPNVILPEEEFDALESEDGKKIIRE</sequence>
<dbReference type="Pfam" id="PF21738">
    <property type="entry name" value="DJR-like_dom"/>
    <property type="match status" value="1"/>
</dbReference>
<feature type="compositionally biased region" description="Basic and acidic residues" evidence="10">
    <location>
        <begin position="1125"/>
        <end position="1141"/>
    </location>
</feature>
<dbReference type="EMBL" id="OU896712">
    <property type="protein sequence ID" value="CAG9822880.1"/>
    <property type="molecule type" value="Genomic_DNA"/>
</dbReference>
<keyword evidence="2" id="KW-0963">Cytoplasm</keyword>
<reference evidence="12" key="2">
    <citation type="submission" date="2022-10" db="EMBL/GenBank/DDBJ databases">
        <authorList>
            <consortium name="ENA_rothamsted_submissions"/>
            <consortium name="culmorum"/>
            <person name="King R."/>
        </authorList>
    </citation>
    <scope>NUCLEOTIDE SEQUENCE</scope>
</reference>
<evidence type="ECO:0000313" key="13">
    <source>
        <dbReference type="Proteomes" id="UP001153737"/>
    </source>
</evidence>
<keyword evidence="13" id="KW-1185">Reference proteome</keyword>
<evidence type="ECO:0000256" key="8">
    <source>
        <dbReference type="PROSITE-ProRule" id="PRU00221"/>
    </source>
</evidence>
<feature type="region of interest" description="Disordered" evidence="10">
    <location>
        <begin position="1206"/>
        <end position="1240"/>
    </location>
</feature>
<evidence type="ECO:0000256" key="7">
    <source>
        <dbReference type="ARBA" id="ARBA00023273"/>
    </source>
</evidence>
<dbReference type="Gene3D" id="2.130.10.10">
    <property type="entry name" value="YVTN repeat-like/Quinoprotein amine dehydrogenase"/>
    <property type="match status" value="3"/>
</dbReference>
<dbReference type="OrthoDB" id="4142200at2759"/>
<evidence type="ECO:0000256" key="9">
    <source>
        <dbReference type="SAM" id="Coils"/>
    </source>
</evidence>
<dbReference type="Pfam" id="PF00400">
    <property type="entry name" value="WD40"/>
    <property type="match status" value="3"/>
</dbReference>
<dbReference type="PANTHER" id="PTHR14885">
    <property type="entry name" value="CILIA- AND FLAGELLA-ASSOCIATED PROTEIN 43-RELATED"/>
    <property type="match status" value="1"/>
</dbReference>
<evidence type="ECO:0000256" key="10">
    <source>
        <dbReference type="SAM" id="MobiDB-lite"/>
    </source>
</evidence>
<dbReference type="InterPro" id="IPR049512">
    <property type="entry name" value="DJR-like_dom"/>
</dbReference>
<evidence type="ECO:0000259" key="11">
    <source>
        <dbReference type="Pfam" id="PF21738"/>
    </source>
</evidence>
<protein>
    <recommendedName>
        <fullName evidence="11">Double jelly roll-like domain-containing protein</fullName>
    </recommendedName>
</protein>
<dbReference type="PROSITE" id="PS50082">
    <property type="entry name" value="WD_REPEATS_2"/>
    <property type="match status" value="2"/>
</dbReference>
<feature type="region of interest" description="Disordered" evidence="10">
    <location>
        <begin position="1103"/>
        <end position="1168"/>
    </location>
</feature>
<evidence type="ECO:0000256" key="4">
    <source>
        <dbReference type="ARBA" id="ARBA00022737"/>
    </source>
</evidence>
<gene>
    <name evidence="12" type="ORF">PHAECO_LOCUS10527</name>
</gene>
<feature type="coiled-coil region" evidence="9">
    <location>
        <begin position="567"/>
        <end position="597"/>
    </location>
</feature>
<evidence type="ECO:0000256" key="1">
    <source>
        <dbReference type="ARBA" id="ARBA00004430"/>
    </source>
</evidence>
<evidence type="ECO:0000256" key="5">
    <source>
        <dbReference type="ARBA" id="ARBA00023054"/>
    </source>
</evidence>
<dbReference type="GO" id="GO:0005930">
    <property type="term" value="C:axoneme"/>
    <property type="evidence" value="ECO:0007669"/>
    <property type="project" value="UniProtKB-SubCell"/>
</dbReference>
<dbReference type="InterPro" id="IPR036322">
    <property type="entry name" value="WD40_repeat_dom_sf"/>
</dbReference>
<feature type="repeat" description="WD" evidence="8">
    <location>
        <begin position="143"/>
        <end position="175"/>
    </location>
</feature>
<comment type="subcellular location">
    <subcellularLocation>
        <location evidence="1">Cytoplasm</location>
        <location evidence="1">Cytoskeleton</location>
        <location evidence="1">Cilium axoneme</location>
    </subcellularLocation>
</comment>
<feature type="compositionally biased region" description="Basic and acidic residues" evidence="10">
    <location>
        <begin position="1224"/>
        <end position="1240"/>
    </location>
</feature>
<dbReference type="InterPro" id="IPR001680">
    <property type="entry name" value="WD40_rpt"/>
</dbReference>
<proteinExistence type="predicted"/>
<feature type="domain" description="Double jelly roll-like" evidence="11">
    <location>
        <begin position="290"/>
        <end position="503"/>
    </location>
</feature>